<dbReference type="OrthoDB" id="9573at2157"/>
<evidence type="ECO:0000313" key="4">
    <source>
        <dbReference type="Proteomes" id="UP000195137"/>
    </source>
</evidence>
<protein>
    <submittedName>
        <fullName evidence="3">OB-fold domain and Zn-ribbon containing protein putative acyl-CoA-binding protein</fullName>
    </submittedName>
</protein>
<feature type="domain" description="ChsH2 C-terminal OB-fold" evidence="1">
    <location>
        <begin position="63"/>
        <end position="126"/>
    </location>
</feature>
<reference evidence="3 4" key="1">
    <citation type="submission" date="2016-12" db="EMBL/GenBank/DDBJ databases">
        <title>Discovery of methanogenic haloarchaea.</title>
        <authorList>
            <person name="Sorokin D.Y."/>
            <person name="Makarova K.S."/>
            <person name="Abbas B."/>
            <person name="Ferrer M."/>
            <person name="Golyshin P.N."/>
        </authorList>
    </citation>
    <scope>NUCLEOTIDE SEQUENCE [LARGE SCALE GENOMIC DNA]</scope>
    <source>
        <strain evidence="3">AMET1</strain>
    </source>
</reference>
<sequence>MPKSITDIREICLKYEIPVEQIKTFWEELEDGRLVTSKCSDCDNVMFPPQSYCQNCLSKDIKWIGLEGEAVVKGFTHICVLPTTFSGEEPYTIVVAEFKKHPGVRAFAWLEGIDKEDVEVGMDVKLTPKQREEGPPYYVYKPV</sequence>
<name>A0A1Y3GAE9_9EURY</name>
<comment type="caution">
    <text evidence="3">The sequence shown here is derived from an EMBL/GenBank/DDBJ whole genome shotgun (WGS) entry which is preliminary data.</text>
</comment>
<accession>A0A1Y3GAE9</accession>
<dbReference type="InterPro" id="IPR052513">
    <property type="entry name" value="Thioester_dehydratase-like"/>
</dbReference>
<feature type="domain" description="ChsH2 rubredoxin-like zinc ribbon" evidence="2">
    <location>
        <begin position="26"/>
        <end position="60"/>
    </location>
</feature>
<evidence type="ECO:0000259" key="1">
    <source>
        <dbReference type="Pfam" id="PF01796"/>
    </source>
</evidence>
<evidence type="ECO:0000259" key="2">
    <source>
        <dbReference type="Pfam" id="PF12172"/>
    </source>
</evidence>
<dbReference type="InterPro" id="IPR022002">
    <property type="entry name" value="ChsH2_Znr"/>
</dbReference>
<dbReference type="Pfam" id="PF12172">
    <property type="entry name" value="zf-ChsH2"/>
    <property type="match status" value="1"/>
</dbReference>
<dbReference type="AlphaFoldDB" id="A0A1Y3GAE9"/>
<dbReference type="InterPro" id="IPR012340">
    <property type="entry name" value="NA-bd_OB-fold"/>
</dbReference>
<gene>
    <name evidence="3" type="ORF">AMET1_1143</name>
</gene>
<dbReference type="InterPro" id="IPR002878">
    <property type="entry name" value="ChsH2_C"/>
</dbReference>
<dbReference type="EMBL" id="MRZU01000004">
    <property type="protein sequence ID" value="OUJ18237.1"/>
    <property type="molecule type" value="Genomic_DNA"/>
</dbReference>
<dbReference type="SUPFAM" id="SSF50249">
    <property type="entry name" value="Nucleic acid-binding proteins"/>
    <property type="match status" value="1"/>
</dbReference>
<proteinExistence type="predicted"/>
<dbReference type="PANTHER" id="PTHR34075:SF5">
    <property type="entry name" value="BLR3430 PROTEIN"/>
    <property type="match status" value="1"/>
</dbReference>
<evidence type="ECO:0000313" key="3">
    <source>
        <dbReference type="EMBL" id="OUJ18237.1"/>
    </source>
</evidence>
<dbReference type="Gene3D" id="6.10.30.10">
    <property type="match status" value="1"/>
</dbReference>
<dbReference type="Proteomes" id="UP000195137">
    <property type="component" value="Unassembled WGS sequence"/>
</dbReference>
<dbReference type="Pfam" id="PF01796">
    <property type="entry name" value="OB_ChsH2_C"/>
    <property type="match status" value="1"/>
</dbReference>
<dbReference type="PANTHER" id="PTHR34075">
    <property type="entry name" value="BLR3430 PROTEIN"/>
    <property type="match status" value="1"/>
</dbReference>
<dbReference type="RefSeq" id="WP_161490796.1">
    <property type="nucleotide sequence ID" value="NZ_MRZU01000004.1"/>
</dbReference>
<keyword evidence="4" id="KW-1185">Reference proteome</keyword>
<organism evidence="3 4">
    <name type="scientific">Methanonatronarchaeum thermophilum</name>
    <dbReference type="NCBI Taxonomy" id="1927129"/>
    <lineage>
        <taxon>Archaea</taxon>
        <taxon>Methanobacteriati</taxon>
        <taxon>Methanobacteriota</taxon>
        <taxon>Methanonatronarchaeia</taxon>
        <taxon>Methanonatronarchaeales</taxon>
        <taxon>Methanonatronarchaeaceae</taxon>
        <taxon>Methanonatronarchaeum</taxon>
    </lineage>
</organism>